<dbReference type="Proteomes" id="UP001432027">
    <property type="component" value="Unassembled WGS sequence"/>
</dbReference>
<evidence type="ECO:0000256" key="1">
    <source>
        <dbReference type="SAM" id="SignalP"/>
    </source>
</evidence>
<dbReference type="EMBL" id="BTSX01000001">
    <property type="protein sequence ID" value="GMS81523.1"/>
    <property type="molecule type" value="Genomic_DNA"/>
</dbReference>
<keyword evidence="1" id="KW-0732">Signal</keyword>
<feature type="signal peptide" evidence="1">
    <location>
        <begin position="1"/>
        <end position="18"/>
    </location>
</feature>
<name>A0AAV5SLH7_9BILA</name>
<accession>A0AAV5SLH7</accession>
<reference evidence="2" key="1">
    <citation type="submission" date="2023-10" db="EMBL/GenBank/DDBJ databases">
        <title>Genome assembly of Pristionchus species.</title>
        <authorList>
            <person name="Yoshida K."/>
            <person name="Sommer R.J."/>
        </authorList>
    </citation>
    <scope>NUCLEOTIDE SEQUENCE</scope>
    <source>
        <strain evidence="2">RS0144</strain>
    </source>
</reference>
<dbReference type="AlphaFoldDB" id="A0AAV5SLH7"/>
<gene>
    <name evidence="2" type="ORF">PENTCL1PPCAC_3698</name>
</gene>
<keyword evidence="3" id="KW-1185">Reference proteome</keyword>
<feature type="non-terminal residue" evidence="2">
    <location>
        <position position="1"/>
    </location>
</feature>
<evidence type="ECO:0000313" key="3">
    <source>
        <dbReference type="Proteomes" id="UP001432027"/>
    </source>
</evidence>
<sequence length="80" mass="8728">DFMRIPSLCLLIIASCRAEEFNSEEGGGSIYDDEPTSLEVISVKNDKASVAWKLPDQIGKQTTKQRLMITIRPGQTSAGA</sequence>
<feature type="non-terminal residue" evidence="2">
    <location>
        <position position="80"/>
    </location>
</feature>
<comment type="caution">
    <text evidence="2">The sequence shown here is derived from an EMBL/GenBank/DDBJ whole genome shotgun (WGS) entry which is preliminary data.</text>
</comment>
<proteinExistence type="predicted"/>
<organism evidence="2 3">
    <name type="scientific">Pristionchus entomophagus</name>
    <dbReference type="NCBI Taxonomy" id="358040"/>
    <lineage>
        <taxon>Eukaryota</taxon>
        <taxon>Metazoa</taxon>
        <taxon>Ecdysozoa</taxon>
        <taxon>Nematoda</taxon>
        <taxon>Chromadorea</taxon>
        <taxon>Rhabditida</taxon>
        <taxon>Rhabditina</taxon>
        <taxon>Diplogasteromorpha</taxon>
        <taxon>Diplogasteroidea</taxon>
        <taxon>Neodiplogasteridae</taxon>
        <taxon>Pristionchus</taxon>
    </lineage>
</organism>
<evidence type="ECO:0000313" key="2">
    <source>
        <dbReference type="EMBL" id="GMS81523.1"/>
    </source>
</evidence>
<feature type="chain" id="PRO_5043316137" evidence="1">
    <location>
        <begin position="19"/>
        <end position="80"/>
    </location>
</feature>
<protein>
    <submittedName>
        <fullName evidence="2">Uncharacterized protein</fullName>
    </submittedName>
</protein>